<proteinExistence type="inferred from homology"/>
<accession>A0A6J5SWK0</accession>
<reference evidence="3" key="1">
    <citation type="submission" date="2020-05" db="EMBL/GenBank/DDBJ databases">
        <authorList>
            <person name="Chiriac C."/>
            <person name="Salcher M."/>
            <person name="Ghai R."/>
            <person name="Kavagutti S V."/>
        </authorList>
    </citation>
    <scope>NUCLEOTIDE SEQUENCE</scope>
</reference>
<comment type="function">
    <text evidence="1">During phage morphogenesis, plays an essential role in the head-tail joining step. The associated nuclease activity is essential for morphogenesis, possibly by cleaving packaged DNA to enable the joining of heads to tails. Displays both exo- and endonuclease activity.</text>
</comment>
<dbReference type="Pfam" id="PF08722">
    <property type="entry name" value="Tn7_TnsA-like_N"/>
    <property type="match status" value="1"/>
</dbReference>
<keyword evidence="1" id="KW-0255">Endonuclease</keyword>
<comment type="similarity">
    <text evidence="1">Belongs to the Caudovirales head completion nuclease family.</text>
</comment>
<feature type="domain" description="TnsA endonuclease N-terminal" evidence="2">
    <location>
        <begin position="57"/>
        <end position="161"/>
    </location>
</feature>
<gene>
    <name evidence="3" type="ORF">UFOVP1604_47</name>
</gene>
<keyword evidence="1" id="KW-0378">Hydrolase</keyword>
<dbReference type="InterPro" id="IPR014833">
    <property type="entry name" value="TnsA_N"/>
</dbReference>
<feature type="active site" evidence="1">
    <location>
        <position position="47"/>
    </location>
</feature>
<dbReference type="GO" id="GO:0004527">
    <property type="term" value="F:exonuclease activity"/>
    <property type="evidence" value="ECO:0007669"/>
    <property type="project" value="UniProtKB-UniRule"/>
</dbReference>
<dbReference type="EMBL" id="LR797474">
    <property type="protein sequence ID" value="CAB4218817.1"/>
    <property type="molecule type" value="Genomic_DNA"/>
</dbReference>
<evidence type="ECO:0000259" key="2">
    <source>
        <dbReference type="Pfam" id="PF08722"/>
    </source>
</evidence>
<dbReference type="HAMAP" id="MF_04160">
    <property type="entry name" value="NUCL_HEAD_T4"/>
    <property type="match status" value="1"/>
</dbReference>
<dbReference type="EC" id="3.1.-.-" evidence="1"/>
<sequence>MKPKEPKKIQDFLKPRAGKIRQGYFKPAQPEKYLGDPNNIVFRSSWEFKFLKWCDSSPTVIKYASEPIGIPYYSPLDKRAHTYYIDFLIIVKDASGLESKYLIEVKPDKYTKPPTAPARMTDKQTANYVYAAKQYIVNQAKFEAAKEFASVRGLKFGIITENFLFKSI</sequence>
<evidence type="ECO:0000313" key="3">
    <source>
        <dbReference type="EMBL" id="CAB4218817.1"/>
    </source>
</evidence>
<name>A0A6J5SWK0_9CAUD</name>
<dbReference type="GO" id="GO:0004519">
    <property type="term" value="F:endonuclease activity"/>
    <property type="evidence" value="ECO:0007669"/>
    <property type="project" value="UniProtKB-UniRule"/>
</dbReference>
<keyword evidence="1" id="KW-0540">Nuclease</keyword>
<keyword evidence="1" id="KW-0269">Exonuclease</keyword>
<dbReference type="Gene3D" id="3.40.91.30">
    <property type="match status" value="1"/>
</dbReference>
<protein>
    <recommendedName>
        <fullName evidence="1">Head completion nuclease</fullName>
        <ecNumber evidence="1">3.1.-.-</ecNumber>
    </recommendedName>
</protein>
<feature type="active site" evidence="1">
    <location>
        <position position="106"/>
    </location>
</feature>
<feature type="active site" evidence="1">
    <location>
        <position position="86"/>
    </location>
</feature>
<organism evidence="3">
    <name type="scientific">uncultured Caudovirales phage</name>
    <dbReference type="NCBI Taxonomy" id="2100421"/>
    <lineage>
        <taxon>Viruses</taxon>
        <taxon>Duplodnaviria</taxon>
        <taxon>Heunggongvirae</taxon>
        <taxon>Uroviricota</taxon>
        <taxon>Caudoviricetes</taxon>
        <taxon>Peduoviridae</taxon>
        <taxon>Maltschvirus</taxon>
        <taxon>Maltschvirus maltsch</taxon>
    </lineage>
</organism>
<dbReference type="InterPro" id="IPR046390">
    <property type="entry name" value="NUCL_HEAD_T4"/>
</dbReference>
<evidence type="ECO:0000256" key="1">
    <source>
        <dbReference type="HAMAP-Rule" id="MF_04160"/>
    </source>
</evidence>